<feature type="region of interest" description="Disordered" evidence="1">
    <location>
        <begin position="164"/>
        <end position="183"/>
    </location>
</feature>
<dbReference type="EMBL" id="LUGG01000015">
    <property type="protein sequence ID" value="OBZ69634.1"/>
    <property type="molecule type" value="Genomic_DNA"/>
</dbReference>
<gene>
    <name evidence="2" type="ORF">A0H81_10590</name>
</gene>
<accession>A0A1C7M3J1</accession>
<organism evidence="2 3">
    <name type="scientific">Grifola frondosa</name>
    <name type="common">Maitake</name>
    <name type="synonym">Polyporus frondosus</name>
    <dbReference type="NCBI Taxonomy" id="5627"/>
    <lineage>
        <taxon>Eukaryota</taxon>
        <taxon>Fungi</taxon>
        <taxon>Dikarya</taxon>
        <taxon>Basidiomycota</taxon>
        <taxon>Agaricomycotina</taxon>
        <taxon>Agaricomycetes</taxon>
        <taxon>Polyporales</taxon>
        <taxon>Grifolaceae</taxon>
        <taxon>Grifola</taxon>
    </lineage>
</organism>
<proteinExistence type="predicted"/>
<dbReference type="Proteomes" id="UP000092993">
    <property type="component" value="Unassembled WGS sequence"/>
</dbReference>
<keyword evidence="3" id="KW-1185">Reference proteome</keyword>
<dbReference type="AlphaFoldDB" id="A0A1C7M3J1"/>
<name>A0A1C7M3J1_GRIFR</name>
<comment type="caution">
    <text evidence="2">The sequence shown here is derived from an EMBL/GenBank/DDBJ whole genome shotgun (WGS) entry which is preliminary data.</text>
</comment>
<evidence type="ECO:0000256" key="1">
    <source>
        <dbReference type="SAM" id="MobiDB-lite"/>
    </source>
</evidence>
<reference evidence="2 3" key="1">
    <citation type="submission" date="2016-03" db="EMBL/GenBank/DDBJ databases">
        <title>Whole genome sequencing of Grifola frondosa 9006-11.</title>
        <authorList>
            <person name="Min B."/>
            <person name="Park H."/>
            <person name="Kim J.-G."/>
            <person name="Cho H."/>
            <person name="Oh Y.-L."/>
            <person name="Kong W.-S."/>
            <person name="Choi I.-G."/>
        </authorList>
    </citation>
    <scope>NUCLEOTIDE SEQUENCE [LARGE SCALE GENOMIC DNA]</scope>
    <source>
        <strain evidence="2 3">9006-11</strain>
    </source>
</reference>
<evidence type="ECO:0000313" key="3">
    <source>
        <dbReference type="Proteomes" id="UP000092993"/>
    </source>
</evidence>
<feature type="compositionally biased region" description="Basic residues" evidence="1">
    <location>
        <begin position="169"/>
        <end position="178"/>
    </location>
</feature>
<protein>
    <submittedName>
        <fullName evidence="2">Uncharacterized protein</fullName>
    </submittedName>
</protein>
<evidence type="ECO:0000313" key="2">
    <source>
        <dbReference type="EMBL" id="OBZ69634.1"/>
    </source>
</evidence>
<sequence length="288" mass="32893">MTGMNTAGYPHVSKLRSAATTAIADDILNRDHVIVDNSLYAFTRLLPHHLFILNHHLPTPAPPSILISYSCYSCNLDFKQFVRFENAKFLLHTRLSAPPMVGWKDDGADPSVGWQHENFIQQLDMGLNIHQTRNFLEMSWGSSEGGAWVEETHRPGNSTKLAISDARTSRRSTPRRLSKTGSLETMSHDEEIEDLYRQFVNVWTTNWRKALEPTDLSLLLRLPRRVALYYEGAECFMGAGMGLFVKTLGSQLGNIQLPLTLEWIHDKWPWSEIPQMTIMHITCIRNLF</sequence>